<reference evidence="9" key="1">
    <citation type="journal article" date="2016" name="Genome Announc.">
        <title>Draft Genome Sequences of Five Rapidly Growing Mycobacterium Species, M. thermoresistibile, M. fortuitum subsp. acetamidolyticum, M. canariasense, M. brisbanense, and M. novocastrense.</title>
        <authorList>
            <person name="Katahira K."/>
            <person name="Ogura Y."/>
            <person name="Gotoh Y."/>
            <person name="Hayashi T."/>
        </authorList>
    </citation>
    <scope>NUCLEOTIDE SEQUENCE [LARGE SCALE GENOMIC DNA]</scope>
    <source>
        <strain evidence="9">JCM15654</strain>
    </source>
</reference>
<keyword evidence="4" id="KW-0560">Oxidoreductase</keyword>
<sequence length="465" mass="50461">MVMNATANVDDVSTLPLAPRNPLSIRQLATAVRQLDTGQLLLRAAGGPVTRVQYGPAWLIPPLVAVFSADGIRDVLARNDAFAERCIVHDEVRHAAGDSLFVLPNEQWRPRKRALQPVFTRQNVRAFGGHMSRAAQTAVDSWGAGGDIDLDAECRRVTMQSLGRSVLGIDLNERAGVIVEHMHVASSYTTDRALRPVRAPRWLPTPARARARAAVAAMREVTAEILRACRADPERDAPLVQALIAATDPETGRPLSDEDISNDLLIFMLAGHDTTATALTYALWQLGRHPEIQDRVAAEAAALGDRELTPDDVPSLGYTVQVLNEALRLCPPAAGVGRLALRDIAVDGYRVEAGSLVALGIYAVHHDPQLWPDPQVFDPDRFSPENTRQRDRWQFIPFAGGARSCIGEHFARLETTLALATVVRAVEVVATCAEFPVDVPFTTVAKGPIPATVRARGRATITPCS</sequence>
<dbReference type="SUPFAM" id="SSF48264">
    <property type="entry name" value="Cytochrome P450"/>
    <property type="match status" value="1"/>
</dbReference>
<evidence type="ECO:0000256" key="7">
    <source>
        <dbReference type="PIRSR" id="PIRSR602401-1"/>
    </source>
</evidence>
<dbReference type="STRING" id="146020.RMCB_2649"/>
<comment type="caution">
    <text evidence="8">The sequence shown here is derived from an EMBL/GenBank/DDBJ whole genome shotgun (WGS) entry which is preliminary data.</text>
</comment>
<keyword evidence="5 7" id="KW-0408">Iron</keyword>
<organism evidence="8 9">
    <name type="scientific">Mycolicibacterium brisbanense</name>
    <dbReference type="NCBI Taxonomy" id="146020"/>
    <lineage>
        <taxon>Bacteria</taxon>
        <taxon>Bacillati</taxon>
        <taxon>Actinomycetota</taxon>
        <taxon>Actinomycetes</taxon>
        <taxon>Mycobacteriales</taxon>
        <taxon>Mycobacteriaceae</taxon>
        <taxon>Mycolicibacterium</taxon>
    </lineage>
</organism>
<dbReference type="PANTHER" id="PTHR24291:SF50">
    <property type="entry name" value="BIFUNCTIONAL ALBAFLAVENONE MONOOXYGENASE_TERPENE SYNTHASE"/>
    <property type="match status" value="1"/>
</dbReference>
<dbReference type="Pfam" id="PF00067">
    <property type="entry name" value="p450"/>
    <property type="match status" value="1"/>
</dbReference>
<dbReference type="Proteomes" id="UP000069620">
    <property type="component" value="Unassembled WGS sequence"/>
</dbReference>
<evidence type="ECO:0000313" key="8">
    <source>
        <dbReference type="EMBL" id="GAS88553.1"/>
    </source>
</evidence>
<dbReference type="OrthoDB" id="7376058at2"/>
<comment type="cofactor">
    <cofactor evidence="7">
        <name>heme</name>
        <dbReference type="ChEBI" id="CHEBI:30413"/>
    </cofactor>
</comment>
<reference evidence="9" key="2">
    <citation type="submission" date="2016-02" db="EMBL/GenBank/DDBJ databases">
        <title>Draft genome sequence of five rapidly growing Mycobacterium species.</title>
        <authorList>
            <person name="Katahira K."/>
            <person name="Gotou Y."/>
            <person name="Iida K."/>
            <person name="Ogura Y."/>
            <person name="Hayashi T."/>
        </authorList>
    </citation>
    <scope>NUCLEOTIDE SEQUENCE [LARGE SCALE GENOMIC DNA]</scope>
    <source>
        <strain evidence="9">JCM15654</strain>
    </source>
</reference>
<proteinExistence type="inferred from homology"/>
<dbReference type="InterPro" id="IPR002401">
    <property type="entry name" value="Cyt_P450_E_grp-I"/>
</dbReference>
<dbReference type="InterPro" id="IPR001128">
    <property type="entry name" value="Cyt_P450"/>
</dbReference>
<evidence type="ECO:0000256" key="2">
    <source>
        <dbReference type="ARBA" id="ARBA00022617"/>
    </source>
</evidence>
<accession>A0A100VYZ4</accession>
<dbReference type="InterPro" id="IPR036396">
    <property type="entry name" value="Cyt_P450_sf"/>
</dbReference>
<dbReference type="GO" id="GO:0005506">
    <property type="term" value="F:iron ion binding"/>
    <property type="evidence" value="ECO:0007669"/>
    <property type="project" value="InterPro"/>
</dbReference>
<name>A0A100VYZ4_9MYCO</name>
<evidence type="ECO:0000256" key="4">
    <source>
        <dbReference type="ARBA" id="ARBA00023002"/>
    </source>
</evidence>
<dbReference type="PRINTS" id="PR00385">
    <property type="entry name" value="P450"/>
</dbReference>
<evidence type="ECO:0000256" key="5">
    <source>
        <dbReference type="ARBA" id="ARBA00023004"/>
    </source>
</evidence>
<evidence type="ECO:0000313" key="9">
    <source>
        <dbReference type="Proteomes" id="UP000069620"/>
    </source>
</evidence>
<evidence type="ECO:0000256" key="3">
    <source>
        <dbReference type="ARBA" id="ARBA00022723"/>
    </source>
</evidence>
<dbReference type="GO" id="GO:0016705">
    <property type="term" value="F:oxidoreductase activity, acting on paired donors, with incorporation or reduction of molecular oxygen"/>
    <property type="evidence" value="ECO:0007669"/>
    <property type="project" value="InterPro"/>
</dbReference>
<protein>
    <submittedName>
        <fullName evidence="8">Cytochrome P450</fullName>
    </submittedName>
</protein>
<keyword evidence="2 7" id="KW-0349">Heme</keyword>
<dbReference type="RefSeq" id="WP_062829143.1">
    <property type="nucleotide sequence ID" value="NZ_BCSX01000024.1"/>
</dbReference>
<dbReference type="EMBL" id="BCSX01000024">
    <property type="protein sequence ID" value="GAS88553.1"/>
    <property type="molecule type" value="Genomic_DNA"/>
</dbReference>
<keyword evidence="3 7" id="KW-0479">Metal-binding</keyword>
<evidence type="ECO:0000256" key="6">
    <source>
        <dbReference type="ARBA" id="ARBA00023033"/>
    </source>
</evidence>
<gene>
    <name evidence="8" type="ORF">RMCB_2649</name>
</gene>
<evidence type="ECO:0000256" key="1">
    <source>
        <dbReference type="ARBA" id="ARBA00010617"/>
    </source>
</evidence>
<keyword evidence="9" id="KW-1185">Reference proteome</keyword>
<dbReference type="PRINTS" id="PR00463">
    <property type="entry name" value="EP450I"/>
</dbReference>
<dbReference type="AlphaFoldDB" id="A0A100VYZ4"/>
<feature type="binding site" description="axial binding residue" evidence="7">
    <location>
        <position position="405"/>
    </location>
    <ligand>
        <name>heme</name>
        <dbReference type="ChEBI" id="CHEBI:30413"/>
    </ligand>
    <ligandPart>
        <name>Fe</name>
        <dbReference type="ChEBI" id="CHEBI:18248"/>
    </ligandPart>
</feature>
<comment type="similarity">
    <text evidence="1">Belongs to the cytochrome P450 family.</text>
</comment>
<keyword evidence="6" id="KW-0503">Monooxygenase</keyword>
<dbReference type="GO" id="GO:0020037">
    <property type="term" value="F:heme binding"/>
    <property type="evidence" value="ECO:0007669"/>
    <property type="project" value="InterPro"/>
</dbReference>
<dbReference type="Gene3D" id="1.10.630.10">
    <property type="entry name" value="Cytochrome P450"/>
    <property type="match status" value="1"/>
</dbReference>
<dbReference type="GO" id="GO:0004497">
    <property type="term" value="F:monooxygenase activity"/>
    <property type="evidence" value="ECO:0007669"/>
    <property type="project" value="UniProtKB-KW"/>
</dbReference>
<dbReference type="InterPro" id="IPR050196">
    <property type="entry name" value="Cytochrome_P450_Monoox"/>
</dbReference>
<dbReference type="PANTHER" id="PTHR24291">
    <property type="entry name" value="CYTOCHROME P450 FAMILY 4"/>
    <property type="match status" value="1"/>
</dbReference>